<evidence type="ECO:0000313" key="11">
    <source>
        <dbReference type="Proteomes" id="UP001162834"/>
    </source>
</evidence>
<dbReference type="RefSeq" id="WP_259314074.1">
    <property type="nucleotide sequence ID" value="NZ_CP087164.1"/>
</dbReference>
<organism evidence="10 11">
    <name type="scientific">Capillimicrobium parvum</name>
    <dbReference type="NCBI Taxonomy" id="2884022"/>
    <lineage>
        <taxon>Bacteria</taxon>
        <taxon>Bacillati</taxon>
        <taxon>Actinomycetota</taxon>
        <taxon>Thermoleophilia</taxon>
        <taxon>Solirubrobacterales</taxon>
        <taxon>Capillimicrobiaceae</taxon>
        <taxon>Capillimicrobium</taxon>
    </lineage>
</organism>
<dbReference type="SMART" id="SM00878">
    <property type="entry name" value="Biotin_carb_C"/>
    <property type="match status" value="1"/>
</dbReference>
<feature type="domain" description="Biotin carboxylation" evidence="9">
    <location>
        <begin position="4"/>
        <end position="449"/>
    </location>
</feature>
<dbReference type="InterPro" id="IPR005482">
    <property type="entry name" value="Biotin_COase_C"/>
</dbReference>
<dbReference type="EC" id="6.3.4.14" evidence="2"/>
<dbReference type="PROSITE" id="PS50979">
    <property type="entry name" value="BC"/>
    <property type="match status" value="1"/>
</dbReference>
<gene>
    <name evidence="10" type="primary">accC_1</name>
    <name evidence="10" type="ORF">DSM104329_00777</name>
</gene>
<dbReference type="InterPro" id="IPR005481">
    <property type="entry name" value="BC-like_N"/>
</dbReference>
<dbReference type="EMBL" id="CP087164">
    <property type="protein sequence ID" value="UGS34399.1"/>
    <property type="molecule type" value="Genomic_DNA"/>
</dbReference>
<sequence length="456" mass="48407">MTSLPRRLLVAQRGEIALRIIGACDALGIETVLAASAADLDSLPARRAGRTVCVGEAPATQSYLLADAMVHAALATGCDALHPGYGFLSENAGLARTCADEGLIFVGPSARHLVGFGDKVTARRLAGQAGVPLLPGRSVDGVGDALAVAEELGYPLLLKAAHGGGGKGIRIVRSQAELRESFPVAASEAVASFGDGRLYVERYVAAGKHLEVQIAGDRHATTIHLGERECSLQYGYQKLLEESPSPSLTPRERADLLACAVALGGEVGYDNLGTVEFLFDVQRRELFFLEVNPRIQVEHPVTEAVTGVDLVQEQIRIACGQPLSVAQRDVAFDGHAIECRVNAQIPTADGLLPRPGRIDRWEPPDLPGVRVDSHCFSSYLVPPYYDALLAKVIAHAGDRPAAIALMRDALDAFVVDGVPTTISLHQTVLAHPAFAAGEVTTSWLDEELADLLMETA</sequence>
<evidence type="ECO:0000256" key="3">
    <source>
        <dbReference type="ARBA" id="ARBA00022598"/>
    </source>
</evidence>
<evidence type="ECO:0000256" key="2">
    <source>
        <dbReference type="ARBA" id="ARBA00013263"/>
    </source>
</evidence>
<dbReference type="InterPro" id="IPR051602">
    <property type="entry name" value="ACC_Biotin_Carboxylase"/>
</dbReference>
<evidence type="ECO:0000256" key="5">
    <source>
        <dbReference type="ARBA" id="ARBA00022840"/>
    </source>
</evidence>
<accession>A0A9E6XU27</accession>
<protein>
    <recommendedName>
        <fullName evidence="2">biotin carboxylase</fullName>
        <ecNumber evidence="2">6.3.4.14</ecNumber>
    </recommendedName>
</protein>
<comment type="catalytic activity">
    <reaction evidence="6">
        <text>N(6)-biotinyl-L-lysyl-[protein] + hydrogencarbonate + ATP = N(6)-carboxybiotinyl-L-lysyl-[protein] + ADP + phosphate + H(+)</text>
        <dbReference type="Rhea" id="RHEA:13501"/>
        <dbReference type="Rhea" id="RHEA-COMP:10505"/>
        <dbReference type="Rhea" id="RHEA-COMP:10506"/>
        <dbReference type="ChEBI" id="CHEBI:15378"/>
        <dbReference type="ChEBI" id="CHEBI:17544"/>
        <dbReference type="ChEBI" id="CHEBI:30616"/>
        <dbReference type="ChEBI" id="CHEBI:43474"/>
        <dbReference type="ChEBI" id="CHEBI:83144"/>
        <dbReference type="ChEBI" id="CHEBI:83145"/>
        <dbReference type="ChEBI" id="CHEBI:456216"/>
        <dbReference type="EC" id="6.3.4.14"/>
    </reaction>
</comment>
<evidence type="ECO:0000256" key="1">
    <source>
        <dbReference type="ARBA" id="ARBA00003761"/>
    </source>
</evidence>
<dbReference type="PANTHER" id="PTHR48095">
    <property type="entry name" value="PYRUVATE CARBOXYLASE SUBUNIT A"/>
    <property type="match status" value="1"/>
</dbReference>
<reference evidence="10" key="1">
    <citation type="journal article" date="2022" name="Int. J. Syst. Evol. Microbiol.">
        <title>Pseudomonas aegrilactucae sp. nov. and Pseudomonas morbosilactucae sp. nov., pathogens causing bacterial rot of lettuce in Japan.</title>
        <authorList>
            <person name="Sawada H."/>
            <person name="Fujikawa T."/>
            <person name="Satou M."/>
        </authorList>
    </citation>
    <scope>NUCLEOTIDE SEQUENCE</scope>
    <source>
        <strain evidence="10">0166_1</strain>
    </source>
</reference>
<keyword evidence="4 7" id="KW-0547">Nucleotide-binding</keyword>
<dbReference type="GO" id="GO:0004075">
    <property type="term" value="F:biotin carboxylase activity"/>
    <property type="evidence" value="ECO:0007669"/>
    <property type="project" value="UniProtKB-EC"/>
</dbReference>
<dbReference type="InterPro" id="IPR011764">
    <property type="entry name" value="Biotin_carboxylation_dom"/>
</dbReference>
<dbReference type="GO" id="GO:0005524">
    <property type="term" value="F:ATP binding"/>
    <property type="evidence" value="ECO:0007669"/>
    <property type="project" value="UniProtKB-UniRule"/>
</dbReference>
<dbReference type="Pfam" id="PF00289">
    <property type="entry name" value="Biotin_carb_N"/>
    <property type="match status" value="1"/>
</dbReference>
<evidence type="ECO:0000256" key="6">
    <source>
        <dbReference type="ARBA" id="ARBA00048600"/>
    </source>
</evidence>
<keyword evidence="5 7" id="KW-0067">ATP-binding</keyword>
<dbReference type="PROSITE" id="PS00866">
    <property type="entry name" value="CPSASE_1"/>
    <property type="match status" value="1"/>
</dbReference>
<comment type="function">
    <text evidence="1">This protein is a component of the acetyl coenzyme A carboxylase complex; first, biotin carboxylase catalyzes the carboxylation of the carrier protein and then the transcarboxylase transfers the carboxyl group to form malonyl-CoA.</text>
</comment>
<evidence type="ECO:0000256" key="4">
    <source>
        <dbReference type="ARBA" id="ARBA00022741"/>
    </source>
</evidence>
<dbReference type="InterPro" id="IPR016185">
    <property type="entry name" value="PreATP-grasp_dom_sf"/>
</dbReference>
<proteinExistence type="predicted"/>
<dbReference type="KEGG" id="sbae:DSM104329_00777"/>
<dbReference type="Pfam" id="PF02785">
    <property type="entry name" value="Biotin_carb_C"/>
    <property type="match status" value="1"/>
</dbReference>
<evidence type="ECO:0000313" key="10">
    <source>
        <dbReference type="EMBL" id="UGS34399.1"/>
    </source>
</evidence>
<evidence type="ECO:0000256" key="7">
    <source>
        <dbReference type="PROSITE-ProRule" id="PRU00409"/>
    </source>
</evidence>
<dbReference type="GO" id="GO:0046872">
    <property type="term" value="F:metal ion binding"/>
    <property type="evidence" value="ECO:0007669"/>
    <property type="project" value="InterPro"/>
</dbReference>
<dbReference type="AlphaFoldDB" id="A0A9E6XU27"/>
<dbReference type="Proteomes" id="UP001162834">
    <property type="component" value="Chromosome"/>
</dbReference>
<keyword evidence="11" id="KW-1185">Reference proteome</keyword>
<dbReference type="PANTHER" id="PTHR48095:SF2">
    <property type="entry name" value="BIOTIN CARBOXYLASE, CHLOROPLASTIC"/>
    <property type="match status" value="1"/>
</dbReference>
<dbReference type="Gene3D" id="3.30.470.20">
    <property type="entry name" value="ATP-grasp fold, B domain"/>
    <property type="match status" value="1"/>
</dbReference>
<dbReference type="FunFam" id="3.30.1490.20:FF:000003">
    <property type="entry name" value="acetyl-CoA carboxylase isoform X1"/>
    <property type="match status" value="1"/>
</dbReference>
<dbReference type="SUPFAM" id="SSF56059">
    <property type="entry name" value="Glutathione synthetase ATP-binding domain-like"/>
    <property type="match status" value="1"/>
</dbReference>
<dbReference type="PROSITE" id="PS50975">
    <property type="entry name" value="ATP_GRASP"/>
    <property type="match status" value="1"/>
</dbReference>
<evidence type="ECO:0000259" key="9">
    <source>
        <dbReference type="PROSITE" id="PS50979"/>
    </source>
</evidence>
<dbReference type="PROSITE" id="PS00867">
    <property type="entry name" value="CPSASE_2"/>
    <property type="match status" value="1"/>
</dbReference>
<dbReference type="SUPFAM" id="SSF51246">
    <property type="entry name" value="Rudiment single hybrid motif"/>
    <property type="match status" value="1"/>
</dbReference>
<dbReference type="SUPFAM" id="SSF52440">
    <property type="entry name" value="PreATP-grasp domain"/>
    <property type="match status" value="1"/>
</dbReference>
<name>A0A9E6XU27_9ACTN</name>
<evidence type="ECO:0000259" key="8">
    <source>
        <dbReference type="PROSITE" id="PS50975"/>
    </source>
</evidence>
<keyword evidence="3 10" id="KW-0436">Ligase</keyword>
<dbReference type="InterPro" id="IPR011054">
    <property type="entry name" value="Rudment_hybrid_motif"/>
</dbReference>
<dbReference type="InterPro" id="IPR011761">
    <property type="entry name" value="ATP-grasp"/>
</dbReference>
<feature type="domain" description="ATP-grasp" evidence="8">
    <location>
        <begin position="123"/>
        <end position="319"/>
    </location>
</feature>
<dbReference type="Pfam" id="PF02786">
    <property type="entry name" value="CPSase_L_D2"/>
    <property type="match status" value="1"/>
</dbReference>
<dbReference type="InterPro" id="IPR005479">
    <property type="entry name" value="CPAse_ATP-bd"/>
</dbReference>